<dbReference type="InterPro" id="IPR020568">
    <property type="entry name" value="Ribosomal_Su5_D2-typ_SF"/>
</dbReference>
<proteinExistence type="inferred from homology"/>
<evidence type="ECO:0000313" key="8">
    <source>
        <dbReference type="Proteomes" id="UP000034127"/>
    </source>
</evidence>
<evidence type="ECO:0000313" key="7">
    <source>
        <dbReference type="EMBL" id="KKP65881.1"/>
    </source>
</evidence>
<evidence type="ECO:0000256" key="4">
    <source>
        <dbReference type="RuleBase" id="RU003815"/>
    </source>
</evidence>
<organism evidence="7 8">
    <name type="scientific">Candidatus Roizmanbacteria bacterium GW2011_GWC2_35_12</name>
    <dbReference type="NCBI Taxonomy" id="1618485"/>
    <lineage>
        <taxon>Bacteria</taxon>
        <taxon>Candidatus Roizmaniibacteriota</taxon>
    </lineage>
</organism>
<name>A0A0G0BQG1_9BACT</name>
<dbReference type="Proteomes" id="UP000034127">
    <property type="component" value="Unassembled WGS sequence"/>
</dbReference>
<evidence type="ECO:0000256" key="1">
    <source>
        <dbReference type="ARBA" id="ARBA00005251"/>
    </source>
</evidence>
<dbReference type="InterPro" id="IPR014721">
    <property type="entry name" value="Ribsml_uS5_D2-typ_fold_subgr"/>
</dbReference>
<dbReference type="Gene3D" id="3.30.230.10">
    <property type="match status" value="1"/>
</dbReference>
<dbReference type="SUPFAM" id="SSF54211">
    <property type="entry name" value="Ribosomal protein S5 domain 2-like"/>
    <property type="match status" value="1"/>
</dbReference>
<dbReference type="GO" id="GO:0003735">
    <property type="term" value="F:structural constituent of ribosome"/>
    <property type="evidence" value="ECO:0007669"/>
    <property type="project" value="InterPro"/>
</dbReference>
<comment type="similarity">
    <text evidence="1 4">Belongs to the universal ribosomal protein uS9 family.</text>
</comment>
<evidence type="ECO:0000256" key="6">
    <source>
        <dbReference type="SAM" id="MobiDB-lite"/>
    </source>
</evidence>
<feature type="region of interest" description="Disordered" evidence="6">
    <location>
        <begin position="123"/>
        <end position="151"/>
    </location>
</feature>
<dbReference type="GO" id="GO:0022627">
    <property type="term" value="C:cytosolic small ribosomal subunit"/>
    <property type="evidence" value="ECO:0007669"/>
    <property type="project" value="TreeGrafter"/>
</dbReference>
<dbReference type="PROSITE" id="PS00360">
    <property type="entry name" value="RIBOSOMAL_S9"/>
    <property type="match status" value="1"/>
</dbReference>
<dbReference type="PANTHER" id="PTHR21569">
    <property type="entry name" value="RIBOSOMAL PROTEIN S9"/>
    <property type="match status" value="1"/>
</dbReference>
<reference evidence="7 8" key="1">
    <citation type="journal article" date="2015" name="Nature">
        <title>rRNA introns, odd ribosomes, and small enigmatic genomes across a large radiation of phyla.</title>
        <authorList>
            <person name="Brown C.T."/>
            <person name="Hug L.A."/>
            <person name="Thomas B.C."/>
            <person name="Sharon I."/>
            <person name="Castelle C.J."/>
            <person name="Singh A."/>
            <person name="Wilkins M.J."/>
            <person name="Williams K.H."/>
            <person name="Banfield J.F."/>
        </authorList>
    </citation>
    <scope>NUCLEOTIDE SEQUENCE [LARGE SCALE GENOMIC DNA]</scope>
</reference>
<keyword evidence="2 4" id="KW-0689">Ribosomal protein</keyword>
<sequence length="151" mass="17210">MVKKEKNIQYYEAVGRRKRAVARVRLHLVNKEKIASVGALKIKSGETYINGKHIDKFLTLAYERQFINNPLRLTSNEGRFAISINVSGGGRNGQLEAMVHGISRALEIVDKTTYRPILKKQGMLKRDPRKKERRKVGTGGKARRVKQSPKR</sequence>
<accession>A0A0G0BQG1</accession>
<gene>
    <name evidence="7" type="ORF">UR63_C0042G0026</name>
</gene>
<dbReference type="InterPro" id="IPR020574">
    <property type="entry name" value="Ribosomal_uS9_CS"/>
</dbReference>
<keyword evidence="3 4" id="KW-0687">Ribonucleoprotein</keyword>
<dbReference type="Pfam" id="PF00380">
    <property type="entry name" value="Ribosomal_S9"/>
    <property type="match status" value="1"/>
</dbReference>
<evidence type="ECO:0000256" key="5">
    <source>
        <dbReference type="RuleBase" id="RU003816"/>
    </source>
</evidence>
<dbReference type="GO" id="GO:0003723">
    <property type="term" value="F:RNA binding"/>
    <property type="evidence" value="ECO:0007669"/>
    <property type="project" value="TreeGrafter"/>
</dbReference>
<evidence type="ECO:0000256" key="3">
    <source>
        <dbReference type="ARBA" id="ARBA00023274"/>
    </source>
</evidence>
<dbReference type="GO" id="GO:0006412">
    <property type="term" value="P:translation"/>
    <property type="evidence" value="ECO:0007669"/>
    <property type="project" value="InterPro"/>
</dbReference>
<dbReference type="EMBL" id="LBPX01000042">
    <property type="protein sequence ID" value="KKP65881.1"/>
    <property type="molecule type" value="Genomic_DNA"/>
</dbReference>
<comment type="caution">
    <text evidence="7">The sequence shown here is derived from an EMBL/GenBank/DDBJ whole genome shotgun (WGS) entry which is preliminary data.</text>
</comment>
<dbReference type="AlphaFoldDB" id="A0A0G0BQG1"/>
<dbReference type="PATRIC" id="fig|1618485.3.peg.944"/>
<feature type="compositionally biased region" description="Basic residues" evidence="6">
    <location>
        <begin position="131"/>
        <end position="151"/>
    </location>
</feature>
<dbReference type="InterPro" id="IPR000754">
    <property type="entry name" value="Ribosomal_uS9"/>
</dbReference>
<dbReference type="PANTHER" id="PTHR21569:SF1">
    <property type="entry name" value="SMALL RIBOSOMAL SUBUNIT PROTEIN US9M"/>
    <property type="match status" value="1"/>
</dbReference>
<evidence type="ECO:0000256" key="2">
    <source>
        <dbReference type="ARBA" id="ARBA00022980"/>
    </source>
</evidence>
<protein>
    <recommendedName>
        <fullName evidence="5">30S ribosomal protein S9</fullName>
    </recommendedName>
</protein>